<evidence type="ECO:0000259" key="1">
    <source>
        <dbReference type="Pfam" id="PF01575"/>
    </source>
</evidence>
<evidence type="ECO:0000313" key="2">
    <source>
        <dbReference type="EMBL" id="GGH21054.1"/>
    </source>
</evidence>
<proteinExistence type="predicted"/>
<sequence>MKKIISAETIRKYAEISKDTAAIHLDEEAAVKAGYKRPIAHGMYIMGLAQSLYLAQHPTQWITTYRMKFLQPLLVDTVAIFHFEINEGDIEVTVRGESGEMIASGTFSVKEVVN</sequence>
<dbReference type="Pfam" id="PF01575">
    <property type="entry name" value="MaoC_dehydratas"/>
    <property type="match status" value="1"/>
</dbReference>
<evidence type="ECO:0000313" key="3">
    <source>
        <dbReference type="Proteomes" id="UP000659344"/>
    </source>
</evidence>
<keyword evidence="3" id="KW-1185">Reference proteome</keyword>
<protein>
    <recommendedName>
        <fullName evidence="1">MaoC-like domain-containing protein</fullName>
    </recommendedName>
</protein>
<name>A0ABQ1YD54_9BACL</name>
<organism evidence="2 3">
    <name type="scientific">Paenibacillus segetis</name>
    <dbReference type="NCBI Taxonomy" id="1325360"/>
    <lineage>
        <taxon>Bacteria</taxon>
        <taxon>Bacillati</taxon>
        <taxon>Bacillota</taxon>
        <taxon>Bacilli</taxon>
        <taxon>Bacillales</taxon>
        <taxon>Paenibacillaceae</taxon>
        <taxon>Paenibacillus</taxon>
    </lineage>
</organism>
<accession>A0ABQ1YD54</accession>
<dbReference type="SUPFAM" id="SSF54637">
    <property type="entry name" value="Thioesterase/thiol ester dehydrase-isomerase"/>
    <property type="match status" value="1"/>
</dbReference>
<dbReference type="PANTHER" id="PTHR43437:SF3">
    <property type="entry name" value="HYDROXYACYL-THIOESTER DEHYDRATASE TYPE 2, MITOCHONDRIAL"/>
    <property type="match status" value="1"/>
</dbReference>
<dbReference type="InterPro" id="IPR002539">
    <property type="entry name" value="MaoC-like_dom"/>
</dbReference>
<dbReference type="InterPro" id="IPR050965">
    <property type="entry name" value="UPF0336/Enoyl-CoA_hydratase"/>
</dbReference>
<dbReference type="EMBL" id="BMFT01000001">
    <property type="protein sequence ID" value="GGH21054.1"/>
    <property type="molecule type" value="Genomic_DNA"/>
</dbReference>
<dbReference type="RefSeq" id="WP_188538009.1">
    <property type="nucleotide sequence ID" value="NZ_BMFT01000001.1"/>
</dbReference>
<dbReference type="Gene3D" id="3.10.129.10">
    <property type="entry name" value="Hotdog Thioesterase"/>
    <property type="match status" value="1"/>
</dbReference>
<gene>
    <name evidence="2" type="ORF">GCM10008013_18750</name>
</gene>
<comment type="caution">
    <text evidence="2">The sequence shown here is derived from an EMBL/GenBank/DDBJ whole genome shotgun (WGS) entry which is preliminary data.</text>
</comment>
<dbReference type="Proteomes" id="UP000659344">
    <property type="component" value="Unassembled WGS sequence"/>
</dbReference>
<dbReference type="InterPro" id="IPR029069">
    <property type="entry name" value="HotDog_dom_sf"/>
</dbReference>
<dbReference type="PANTHER" id="PTHR43437">
    <property type="entry name" value="HYDROXYACYL-THIOESTER DEHYDRATASE TYPE 2, MITOCHONDRIAL-RELATED"/>
    <property type="match status" value="1"/>
</dbReference>
<reference evidence="3" key="1">
    <citation type="journal article" date="2019" name="Int. J. Syst. Evol. Microbiol.">
        <title>The Global Catalogue of Microorganisms (GCM) 10K type strain sequencing project: providing services to taxonomists for standard genome sequencing and annotation.</title>
        <authorList>
            <consortium name="The Broad Institute Genomics Platform"/>
            <consortium name="The Broad Institute Genome Sequencing Center for Infectious Disease"/>
            <person name="Wu L."/>
            <person name="Ma J."/>
        </authorList>
    </citation>
    <scope>NUCLEOTIDE SEQUENCE [LARGE SCALE GENOMIC DNA]</scope>
    <source>
        <strain evidence="3">CGMCC 1.12769</strain>
    </source>
</reference>
<feature type="domain" description="MaoC-like" evidence="1">
    <location>
        <begin position="5"/>
        <end position="86"/>
    </location>
</feature>
<dbReference type="CDD" id="cd03441">
    <property type="entry name" value="R_hydratase_like"/>
    <property type="match status" value="1"/>
</dbReference>